<dbReference type="KEGG" id="rul:UC8_02220"/>
<dbReference type="OrthoDB" id="284455at2"/>
<evidence type="ECO:0000256" key="2">
    <source>
        <dbReference type="SAM" id="SignalP"/>
    </source>
</evidence>
<keyword evidence="2" id="KW-0732">Signal</keyword>
<name>A0A5B9QGP9_9BACT</name>
<dbReference type="AlphaFoldDB" id="A0A5B9QGP9"/>
<sequence precursor="true">MAWLTKTIAAFSLAITGLSATSYADTYDHIDDLALRVASQSRQVVSETRHYRHTREYPHLVADAREMARLADHMHEVAHHHGSLSHLEADLNRLDSKFHHLESLFARIERHARHGYGHIHGNTSHVRSLLHSIEDNLHHLQDDVRSLRRPRHTVQPIVIPSRPDFYPAPRPYTSHRRGYDDRSHHHDRDDHRHRTRSRGITIGGGSSRITIGF</sequence>
<feature type="signal peptide" evidence="2">
    <location>
        <begin position="1"/>
        <end position="24"/>
    </location>
</feature>
<dbReference type="RefSeq" id="WP_068134910.1">
    <property type="nucleotide sequence ID" value="NZ_CP042914.1"/>
</dbReference>
<gene>
    <name evidence="3" type="ORF">UC8_02220</name>
</gene>
<feature type="chain" id="PRO_5022740253" description="Chromosome partition protein Smc" evidence="2">
    <location>
        <begin position="25"/>
        <end position="213"/>
    </location>
</feature>
<dbReference type="Proteomes" id="UP000325286">
    <property type="component" value="Chromosome"/>
</dbReference>
<organism evidence="3 4">
    <name type="scientific">Roseimaritima ulvae</name>
    <dbReference type="NCBI Taxonomy" id="980254"/>
    <lineage>
        <taxon>Bacteria</taxon>
        <taxon>Pseudomonadati</taxon>
        <taxon>Planctomycetota</taxon>
        <taxon>Planctomycetia</taxon>
        <taxon>Pirellulales</taxon>
        <taxon>Pirellulaceae</taxon>
        <taxon>Roseimaritima</taxon>
    </lineage>
</organism>
<keyword evidence="4" id="KW-1185">Reference proteome</keyword>
<protein>
    <recommendedName>
        <fullName evidence="5">Chromosome partition protein Smc</fullName>
    </recommendedName>
</protein>
<proteinExistence type="predicted"/>
<evidence type="ECO:0000313" key="4">
    <source>
        <dbReference type="Proteomes" id="UP000325286"/>
    </source>
</evidence>
<evidence type="ECO:0008006" key="5">
    <source>
        <dbReference type="Google" id="ProtNLM"/>
    </source>
</evidence>
<accession>A0A5B9QGP9</accession>
<dbReference type="EMBL" id="CP042914">
    <property type="protein sequence ID" value="QEG38267.1"/>
    <property type="molecule type" value="Genomic_DNA"/>
</dbReference>
<feature type="compositionally biased region" description="Basic and acidic residues" evidence="1">
    <location>
        <begin position="177"/>
        <end position="192"/>
    </location>
</feature>
<evidence type="ECO:0000313" key="3">
    <source>
        <dbReference type="EMBL" id="QEG38267.1"/>
    </source>
</evidence>
<evidence type="ECO:0000256" key="1">
    <source>
        <dbReference type="SAM" id="MobiDB-lite"/>
    </source>
</evidence>
<feature type="region of interest" description="Disordered" evidence="1">
    <location>
        <begin position="161"/>
        <end position="213"/>
    </location>
</feature>
<reference evidence="3 4" key="1">
    <citation type="submission" date="2019-08" db="EMBL/GenBank/DDBJ databases">
        <title>Deep-cultivation of Planctomycetes and their phenomic and genomic characterization uncovers novel biology.</title>
        <authorList>
            <person name="Wiegand S."/>
            <person name="Jogler M."/>
            <person name="Boedeker C."/>
            <person name="Pinto D."/>
            <person name="Vollmers J."/>
            <person name="Rivas-Marin E."/>
            <person name="Kohn T."/>
            <person name="Peeters S.H."/>
            <person name="Heuer A."/>
            <person name="Rast P."/>
            <person name="Oberbeckmann S."/>
            <person name="Bunk B."/>
            <person name="Jeske O."/>
            <person name="Meyerdierks A."/>
            <person name="Storesund J.E."/>
            <person name="Kallscheuer N."/>
            <person name="Luecker S."/>
            <person name="Lage O.M."/>
            <person name="Pohl T."/>
            <person name="Merkel B.J."/>
            <person name="Hornburger P."/>
            <person name="Mueller R.-W."/>
            <person name="Bruemmer F."/>
            <person name="Labrenz M."/>
            <person name="Spormann A.M."/>
            <person name="Op den Camp H."/>
            <person name="Overmann J."/>
            <person name="Amann R."/>
            <person name="Jetten M.S.M."/>
            <person name="Mascher T."/>
            <person name="Medema M.H."/>
            <person name="Devos D.P."/>
            <person name="Kaster A.-K."/>
            <person name="Ovreas L."/>
            <person name="Rohde M."/>
            <person name="Galperin M.Y."/>
            <person name="Jogler C."/>
        </authorList>
    </citation>
    <scope>NUCLEOTIDE SEQUENCE [LARGE SCALE GENOMIC DNA]</scope>
    <source>
        <strain evidence="3 4">UC8</strain>
    </source>
</reference>